<proteinExistence type="predicted"/>
<evidence type="ECO:0000313" key="1">
    <source>
        <dbReference type="EMBL" id="STD53054.1"/>
    </source>
</evidence>
<organism evidence="1 2">
    <name type="scientific">Empedobacter falsenii</name>
    <dbReference type="NCBI Taxonomy" id="343874"/>
    <lineage>
        <taxon>Bacteria</taxon>
        <taxon>Pseudomonadati</taxon>
        <taxon>Bacteroidota</taxon>
        <taxon>Flavobacteriia</taxon>
        <taxon>Flavobacteriales</taxon>
        <taxon>Weeksellaceae</taxon>
        <taxon>Empedobacter</taxon>
    </lineage>
</organism>
<name>A0A376FYA8_9FLAO</name>
<protein>
    <submittedName>
        <fullName evidence="1">Uncharacterized protein</fullName>
    </submittedName>
</protein>
<dbReference type="Proteomes" id="UP000254737">
    <property type="component" value="Unassembled WGS sequence"/>
</dbReference>
<dbReference type="AlphaFoldDB" id="A0A376FYA8"/>
<gene>
    <name evidence="1" type="ORF">NCTC13456_00272</name>
</gene>
<evidence type="ECO:0000313" key="2">
    <source>
        <dbReference type="Proteomes" id="UP000254737"/>
    </source>
</evidence>
<reference evidence="1 2" key="1">
    <citation type="submission" date="2018-06" db="EMBL/GenBank/DDBJ databases">
        <authorList>
            <consortium name="Pathogen Informatics"/>
            <person name="Doyle S."/>
        </authorList>
    </citation>
    <scope>NUCLEOTIDE SEQUENCE [LARGE SCALE GENOMIC DNA]</scope>
    <source>
        <strain evidence="1 2">NCTC13456</strain>
    </source>
</reference>
<dbReference type="EMBL" id="UFXS01000001">
    <property type="protein sequence ID" value="STD53054.1"/>
    <property type="molecule type" value="Genomic_DNA"/>
</dbReference>
<dbReference type="RefSeq" id="WP_181816254.1">
    <property type="nucleotide sequence ID" value="NZ_UFXS01000001.1"/>
</dbReference>
<sequence>MSRYFTENCKEVTDRVKNGLLIIFSTRLEAEKDARDKKSYSYQVFNLERQHVGWGVPK</sequence>
<accession>A0A376FYA8</accession>